<reference evidence="3" key="1">
    <citation type="journal article" date="2019" name="Int. J. Syst. Evol. Microbiol.">
        <title>The Global Catalogue of Microorganisms (GCM) 10K type strain sequencing project: providing services to taxonomists for standard genome sequencing and annotation.</title>
        <authorList>
            <consortium name="The Broad Institute Genomics Platform"/>
            <consortium name="The Broad Institute Genome Sequencing Center for Infectious Disease"/>
            <person name="Wu L."/>
            <person name="Ma J."/>
        </authorList>
    </citation>
    <scope>NUCLEOTIDE SEQUENCE [LARGE SCALE GENOMIC DNA]</scope>
    <source>
        <strain evidence="3">JCM 6922</strain>
    </source>
</reference>
<feature type="region of interest" description="Disordered" evidence="1">
    <location>
        <begin position="1"/>
        <end position="48"/>
    </location>
</feature>
<evidence type="ECO:0000256" key="1">
    <source>
        <dbReference type="SAM" id="MobiDB-lite"/>
    </source>
</evidence>
<evidence type="ECO:0000313" key="3">
    <source>
        <dbReference type="Proteomes" id="UP001500460"/>
    </source>
</evidence>
<keyword evidence="3" id="KW-1185">Reference proteome</keyword>
<gene>
    <name evidence="2" type="ORF">GCM10010421_50390</name>
</gene>
<accession>A0ABP5XCI2</accession>
<dbReference type="Proteomes" id="UP001500460">
    <property type="component" value="Unassembled WGS sequence"/>
</dbReference>
<proteinExistence type="predicted"/>
<name>A0ABP5XCI2_9ACTN</name>
<sequence length="48" mass="4587">MALRAFGGAGGDRRAPVGRAAVPAGREGGAGAPGTEVRTARSPAGRAV</sequence>
<organism evidence="2 3">
    <name type="scientific">Streptomyces glaucus</name>
    <dbReference type="NCBI Taxonomy" id="284029"/>
    <lineage>
        <taxon>Bacteria</taxon>
        <taxon>Bacillati</taxon>
        <taxon>Actinomycetota</taxon>
        <taxon>Actinomycetes</taxon>
        <taxon>Kitasatosporales</taxon>
        <taxon>Streptomycetaceae</taxon>
        <taxon>Streptomyces</taxon>
    </lineage>
</organism>
<comment type="caution">
    <text evidence="2">The sequence shown here is derived from an EMBL/GenBank/DDBJ whole genome shotgun (WGS) entry which is preliminary data.</text>
</comment>
<protein>
    <submittedName>
        <fullName evidence="2">Uncharacterized protein</fullName>
    </submittedName>
</protein>
<evidence type="ECO:0000313" key="2">
    <source>
        <dbReference type="EMBL" id="GAA2451681.1"/>
    </source>
</evidence>
<dbReference type="EMBL" id="BAAATK010000041">
    <property type="protein sequence ID" value="GAA2451681.1"/>
    <property type="molecule type" value="Genomic_DNA"/>
</dbReference>